<feature type="compositionally biased region" description="Low complexity" evidence="1">
    <location>
        <begin position="194"/>
        <end position="250"/>
    </location>
</feature>
<comment type="caution">
    <text evidence="3">The sequence shown here is derived from an EMBL/GenBank/DDBJ whole genome shotgun (WGS) entry which is preliminary data.</text>
</comment>
<feature type="compositionally biased region" description="Basic and acidic residues" evidence="1">
    <location>
        <begin position="156"/>
        <end position="166"/>
    </location>
</feature>
<keyword evidence="2" id="KW-0732">Signal</keyword>
<sequence length="269" mass="28803">MARAHFRSDATPRRLARFTALCASLGAVAVLAAGELTQAAEAHEVRAGASAPPVFHVHPTWVELTPSHQQILAPLRPLWDTIPELNRRKWQRIADRYPSLKPEEQARLQERMAEWVKMTPQQRRVARENYQITRTVPAEKKADAWDRYQQLPEAQKKELAAAEKVPRRPGAVSGLPSGKRLPTDTGHQIRANKPASAAAARPPALTASTPAAPASAPVAAASAPAAPATPPEVAASAPAAQPAPESLSPPVTGEAATDMPISPPDTPRQ</sequence>
<keyword evidence="4" id="KW-1185">Reference proteome</keyword>
<evidence type="ECO:0000313" key="3">
    <source>
        <dbReference type="EMBL" id="TSP10211.1"/>
    </source>
</evidence>
<dbReference type="InterPro" id="IPR021455">
    <property type="entry name" value="DUF3106"/>
</dbReference>
<dbReference type="Proteomes" id="UP000318943">
    <property type="component" value="Unassembled WGS sequence"/>
</dbReference>
<dbReference type="Pfam" id="PF11304">
    <property type="entry name" value="DUF3106"/>
    <property type="match status" value="1"/>
</dbReference>
<feature type="chain" id="PRO_5045188649" evidence="2">
    <location>
        <begin position="33"/>
        <end position="269"/>
    </location>
</feature>
<evidence type="ECO:0000256" key="2">
    <source>
        <dbReference type="SAM" id="SignalP"/>
    </source>
</evidence>
<feature type="region of interest" description="Disordered" evidence="1">
    <location>
        <begin position="156"/>
        <end position="269"/>
    </location>
</feature>
<accession>A0ABY3EHB1</accession>
<dbReference type="RefSeq" id="WP_144201591.1">
    <property type="nucleotide sequence ID" value="NZ_VCIZ01000017.1"/>
</dbReference>
<protein>
    <submittedName>
        <fullName evidence="3">DUF3106 domain-containing protein</fullName>
    </submittedName>
</protein>
<gene>
    <name evidence="3" type="ORF">FGG12_23610</name>
</gene>
<organism evidence="3 4">
    <name type="scientific">Cupriavidus campinensis</name>
    <dbReference type="NCBI Taxonomy" id="151783"/>
    <lineage>
        <taxon>Bacteria</taxon>
        <taxon>Pseudomonadati</taxon>
        <taxon>Pseudomonadota</taxon>
        <taxon>Betaproteobacteria</taxon>
        <taxon>Burkholderiales</taxon>
        <taxon>Burkholderiaceae</taxon>
        <taxon>Cupriavidus</taxon>
    </lineage>
</organism>
<reference evidence="3 4" key="1">
    <citation type="submission" date="2019-05" db="EMBL/GenBank/DDBJ databases">
        <title>Whole genome sequence analysis of Cupriavidus campinensis S14E4C strain.</title>
        <authorList>
            <person name="Abbaszade G."/>
            <person name="Szabo A."/>
            <person name="Toumi M."/>
            <person name="Toth E."/>
        </authorList>
    </citation>
    <scope>NUCLEOTIDE SEQUENCE [LARGE SCALE GENOMIC DNA]</scope>
    <source>
        <strain evidence="3 4">S14E4C</strain>
    </source>
</reference>
<proteinExistence type="predicted"/>
<name>A0ABY3EHB1_9BURK</name>
<dbReference type="EMBL" id="VCIZ01000017">
    <property type="protein sequence ID" value="TSP10211.1"/>
    <property type="molecule type" value="Genomic_DNA"/>
</dbReference>
<evidence type="ECO:0000313" key="4">
    <source>
        <dbReference type="Proteomes" id="UP000318943"/>
    </source>
</evidence>
<feature type="signal peptide" evidence="2">
    <location>
        <begin position="1"/>
        <end position="32"/>
    </location>
</feature>
<evidence type="ECO:0000256" key="1">
    <source>
        <dbReference type="SAM" id="MobiDB-lite"/>
    </source>
</evidence>